<name>A0A0D0F4H6_9SPHI</name>
<dbReference type="InterPro" id="IPR023393">
    <property type="entry name" value="START-like_dom_sf"/>
</dbReference>
<dbReference type="InterPro" id="IPR005031">
    <property type="entry name" value="COQ10_START"/>
</dbReference>
<dbReference type="RefSeq" id="WP_041882903.1">
    <property type="nucleotide sequence ID" value="NZ_CP157278.1"/>
</dbReference>
<proteinExistence type="inferred from homology"/>
<evidence type="ECO:0000259" key="3">
    <source>
        <dbReference type="Pfam" id="PF11127"/>
    </source>
</evidence>
<dbReference type="AlphaFoldDB" id="A0A0D0F4H6"/>
<comment type="similarity">
    <text evidence="1">Belongs to the ribosome association toxin RatA family.</text>
</comment>
<reference evidence="4 5" key="1">
    <citation type="submission" date="2015-01" db="EMBL/GenBank/DDBJ databases">
        <title>Draft genome sequence of Pedobacter sp. NL19 isolated from sludge of an effluent treatment pond in an abandoned uranium mine.</title>
        <authorList>
            <person name="Santos T."/>
            <person name="Caetano T."/>
            <person name="Covas C."/>
            <person name="Cruz A."/>
            <person name="Mendo S."/>
        </authorList>
    </citation>
    <scope>NUCLEOTIDE SEQUENCE [LARGE SCALE GENOMIC DNA]</scope>
    <source>
        <strain evidence="4 5">NL19</strain>
    </source>
</reference>
<dbReference type="InterPro" id="IPR021309">
    <property type="entry name" value="YgaP-like_TM"/>
</dbReference>
<evidence type="ECO:0000256" key="1">
    <source>
        <dbReference type="ARBA" id="ARBA00008918"/>
    </source>
</evidence>
<dbReference type="InterPro" id="IPR047137">
    <property type="entry name" value="ORF3"/>
</dbReference>
<dbReference type="STRING" id="1503925.TH53_14270"/>
<dbReference type="EMBL" id="JXRA01000060">
    <property type="protein sequence ID" value="KIO76523.1"/>
    <property type="molecule type" value="Genomic_DNA"/>
</dbReference>
<feature type="domain" description="Inner membrane protein YgaP-like transmembrane" evidence="3">
    <location>
        <begin position="23"/>
        <end position="80"/>
    </location>
</feature>
<dbReference type="Proteomes" id="UP000032049">
    <property type="component" value="Unassembled WGS sequence"/>
</dbReference>
<keyword evidence="5" id="KW-1185">Reference proteome</keyword>
<dbReference type="OrthoDB" id="9797595at2"/>
<dbReference type="SUPFAM" id="SSF55961">
    <property type="entry name" value="Bet v1-like"/>
    <property type="match status" value="1"/>
</dbReference>
<accession>A0A0D0F4H6</accession>
<dbReference type="Gene3D" id="3.30.530.20">
    <property type="match status" value="1"/>
</dbReference>
<protein>
    <submittedName>
        <fullName evidence="4">Cyclase</fullName>
    </submittedName>
</protein>
<dbReference type="Pfam" id="PF11127">
    <property type="entry name" value="YgaP-like_TM"/>
    <property type="match status" value="1"/>
</dbReference>
<evidence type="ECO:0000313" key="4">
    <source>
        <dbReference type="EMBL" id="KIO76523.1"/>
    </source>
</evidence>
<dbReference type="Pfam" id="PF03364">
    <property type="entry name" value="Polyketide_cyc"/>
    <property type="match status" value="1"/>
</dbReference>
<evidence type="ECO:0000313" key="5">
    <source>
        <dbReference type="Proteomes" id="UP000032049"/>
    </source>
</evidence>
<dbReference type="PANTHER" id="PTHR33824:SF7">
    <property type="entry name" value="POLYKETIDE CYCLASE_DEHYDRASE AND LIPID TRANSPORT SUPERFAMILY PROTEIN"/>
    <property type="match status" value="1"/>
</dbReference>
<evidence type="ECO:0000259" key="2">
    <source>
        <dbReference type="Pfam" id="PF03364"/>
    </source>
</evidence>
<organism evidence="4 5">
    <name type="scientific">Pedobacter lusitanus</name>
    <dbReference type="NCBI Taxonomy" id="1503925"/>
    <lineage>
        <taxon>Bacteria</taxon>
        <taxon>Pseudomonadati</taxon>
        <taxon>Bacteroidota</taxon>
        <taxon>Sphingobacteriia</taxon>
        <taxon>Sphingobacteriales</taxon>
        <taxon>Sphingobacteriaceae</taxon>
        <taxon>Pedobacter</taxon>
    </lineage>
</organism>
<dbReference type="CDD" id="cd07817">
    <property type="entry name" value="SRPBCC_8"/>
    <property type="match status" value="1"/>
</dbReference>
<feature type="domain" description="Coenzyme Q-binding protein COQ10 START" evidence="2">
    <location>
        <begin position="92"/>
        <end position="197"/>
    </location>
</feature>
<sequence length="228" mass="25724">METHKTHLKLRSGKFSIEKHQYSNVGLTERFVSVFAGALLLSRGLGNPFKPRLLYGAYLTYRGFTGHCLFYEQLGIDARRPQAINVRGEFVIDRPAGEVYNHWRNLNNLPGSLSHLMDVKMIDENLSLWKSKVLGNLIPVDWKAEIVKDEPGHLIGWKSTTDSVLRHVGKVEFDETPDGTGTILKIVISYHPPAGGVGIGVARLLNPYFEHLLTKEIKTFKHQIELPV</sequence>
<dbReference type="PANTHER" id="PTHR33824">
    <property type="entry name" value="POLYKETIDE CYCLASE/DEHYDRASE AND LIPID TRANSPORT SUPERFAMILY PROTEIN"/>
    <property type="match status" value="1"/>
</dbReference>
<gene>
    <name evidence="4" type="ORF">TH53_14270</name>
</gene>
<comment type="caution">
    <text evidence="4">The sequence shown here is derived from an EMBL/GenBank/DDBJ whole genome shotgun (WGS) entry which is preliminary data.</text>
</comment>